<keyword evidence="1" id="KW-1133">Transmembrane helix</keyword>
<keyword evidence="1" id="KW-0812">Transmembrane</keyword>
<dbReference type="Proteomes" id="UP000636811">
    <property type="component" value="Unassembled WGS sequence"/>
</dbReference>
<comment type="caution">
    <text evidence="2">The sequence shown here is derived from an EMBL/GenBank/DDBJ whole genome shotgun (WGS) entry which is preliminary data.</text>
</comment>
<dbReference type="EMBL" id="JADOBI010000005">
    <property type="protein sequence ID" value="MBF7980467.1"/>
    <property type="molecule type" value="Genomic_DNA"/>
</dbReference>
<name>A0ABS0E5U0_9GAMM</name>
<evidence type="ECO:0000313" key="3">
    <source>
        <dbReference type="Proteomes" id="UP000636811"/>
    </source>
</evidence>
<feature type="transmembrane region" description="Helical" evidence="1">
    <location>
        <begin position="305"/>
        <end position="323"/>
    </location>
</feature>
<keyword evidence="3" id="KW-1185">Reference proteome</keyword>
<proteinExistence type="predicted"/>
<feature type="transmembrane region" description="Helical" evidence="1">
    <location>
        <begin position="240"/>
        <end position="261"/>
    </location>
</feature>
<reference evidence="2 3" key="1">
    <citation type="submission" date="2020-11" db="EMBL/GenBank/DDBJ databases">
        <title>Taxonomic investigation of Rahnella strains.</title>
        <authorList>
            <person name="Lee S.D."/>
        </authorList>
    </citation>
    <scope>NUCLEOTIDE SEQUENCE [LARGE SCALE GENOMIC DNA]</scope>
    <source>
        <strain evidence="2 3">SAP-17</strain>
    </source>
</reference>
<organism evidence="2 3">
    <name type="scientific">Rahnella laticis</name>
    <dbReference type="NCBI Taxonomy" id="2787622"/>
    <lineage>
        <taxon>Bacteria</taxon>
        <taxon>Pseudomonadati</taxon>
        <taxon>Pseudomonadota</taxon>
        <taxon>Gammaproteobacteria</taxon>
        <taxon>Enterobacterales</taxon>
        <taxon>Yersiniaceae</taxon>
        <taxon>Rahnella</taxon>
    </lineage>
</organism>
<dbReference type="RefSeq" id="WP_195814409.1">
    <property type="nucleotide sequence ID" value="NZ_JADOBI010000005.1"/>
</dbReference>
<gene>
    <name evidence="2" type="ORF">IV433_13725</name>
</gene>
<feature type="transmembrane region" description="Helical" evidence="1">
    <location>
        <begin position="267"/>
        <end position="284"/>
    </location>
</feature>
<sequence length="370" mass="42219">MLEKIKVFFSRSEPSNLHSAISEKITKEIDPEPLLSSQAKVNTQHNVIHQNESFLIYLTSTNDLGWKLNNIPDKTLLALREFIFINGLIGLHMNRLNKKSASIFLANRLYYCLTTKEQYDAVLIFKEVKDYVNSFVGSIKKRVIETPRFSVYLSRNNNIDWWYYQDIPEYMVDALEEFEVLKELSTTTLPQSYKYIVMNKLASALANAFNKDTNEKAKDCFRDVRKFLISKSESFLKLKLFLISISFSLLSLITVIFLCIYLPSAKIYAMGIGAGVIGAMVSSLQRNSFISLDSYAGEYSLYCESFSRIIIGAVFGCFLVFGIKSEIFLAPFKSNLHAIICFCFISGFVERFVPELINSVVKKNEQGSQS</sequence>
<accession>A0ABS0E5U0</accession>
<evidence type="ECO:0000256" key="1">
    <source>
        <dbReference type="SAM" id="Phobius"/>
    </source>
</evidence>
<evidence type="ECO:0000313" key="2">
    <source>
        <dbReference type="EMBL" id="MBF7980467.1"/>
    </source>
</evidence>
<protein>
    <submittedName>
        <fullName evidence="2">Uncharacterized protein</fullName>
    </submittedName>
</protein>
<keyword evidence="1" id="KW-0472">Membrane</keyword>